<dbReference type="GeneTree" id="ENSGT00960000189639"/>
<dbReference type="InParanoid" id="A0A674IDH9"/>
<reference evidence="1" key="1">
    <citation type="submission" date="2025-08" db="UniProtKB">
        <authorList>
            <consortium name="Ensembl"/>
        </authorList>
    </citation>
    <scope>IDENTIFICATION</scope>
</reference>
<sequence length="91" mass="10455">IRYGAWYLDPKMWRKQKVNEPLEAPKAAADAIQNLGKRFSEKVLHLWNLCGEILILVQGCRAYVVTGTRLHTICYLTQLQWEGNGSYHPPS</sequence>
<dbReference type="AlphaFoldDB" id="A0A674IDH9"/>
<proteinExistence type="predicted"/>
<name>A0A674IDH9_9SAUR</name>
<organism evidence="1 2">
    <name type="scientific">Terrapene triunguis</name>
    <name type="common">Three-toed box turtle</name>
    <dbReference type="NCBI Taxonomy" id="2587831"/>
    <lineage>
        <taxon>Eukaryota</taxon>
        <taxon>Metazoa</taxon>
        <taxon>Chordata</taxon>
        <taxon>Craniata</taxon>
        <taxon>Vertebrata</taxon>
        <taxon>Euteleostomi</taxon>
        <taxon>Archelosauria</taxon>
        <taxon>Testudinata</taxon>
        <taxon>Testudines</taxon>
        <taxon>Cryptodira</taxon>
        <taxon>Durocryptodira</taxon>
        <taxon>Testudinoidea</taxon>
        <taxon>Emydidae</taxon>
        <taxon>Terrapene</taxon>
    </lineage>
</organism>
<dbReference type="Ensembl" id="ENSTMTT00000005994.1">
    <property type="protein sequence ID" value="ENSTMTP00000005799.1"/>
    <property type="gene ID" value="ENSTMTG00000004302.1"/>
</dbReference>
<evidence type="ECO:0000313" key="1">
    <source>
        <dbReference type="Ensembl" id="ENSTMTP00000005799.1"/>
    </source>
</evidence>
<reference evidence="1" key="2">
    <citation type="submission" date="2025-09" db="UniProtKB">
        <authorList>
            <consortium name="Ensembl"/>
        </authorList>
    </citation>
    <scope>IDENTIFICATION</scope>
</reference>
<keyword evidence="2" id="KW-1185">Reference proteome</keyword>
<evidence type="ECO:0000313" key="2">
    <source>
        <dbReference type="Proteomes" id="UP000472274"/>
    </source>
</evidence>
<accession>A0A674IDH9</accession>
<protein>
    <submittedName>
        <fullName evidence="1">Uncharacterized protein</fullName>
    </submittedName>
</protein>
<dbReference type="Proteomes" id="UP000472274">
    <property type="component" value="Unplaced"/>
</dbReference>